<dbReference type="PANTHER" id="PTHR21237:SF23">
    <property type="entry name" value="GRPE PROTEIN HOMOLOG, MITOCHONDRIAL"/>
    <property type="match status" value="1"/>
</dbReference>
<dbReference type="EMBL" id="CP015136">
    <property type="protein sequence ID" value="AMY07178.1"/>
    <property type="molecule type" value="Genomic_DNA"/>
</dbReference>
<gene>
    <name evidence="7" type="primary">grpE_1</name>
    <name evidence="3" type="synonym">grpE</name>
    <name evidence="7" type="ORF">LuPra_00345</name>
</gene>
<dbReference type="Gene3D" id="2.30.22.10">
    <property type="entry name" value="Head domain of nucleotide exchange factor GrpE"/>
    <property type="match status" value="1"/>
</dbReference>
<keyword evidence="8" id="KW-1185">Reference proteome</keyword>
<dbReference type="PROSITE" id="PS01071">
    <property type="entry name" value="GRPE"/>
    <property type="match status" value="1"/>
</dbReference>
<evidence type="ECO:0000256" key="6">
    <source>
        <dbReference type="SAM" id="Coils"/>
    </source>
</evidence>
<dbReference type="PANTHER" id="PTHR21237">
    <property type="entry name" value="GRPE PROTEIN"/>
    <property type="match status" value="1"/>
</dbReference>
<dbReference type="KEGG" id="abac:LuPra_00345"/>
<comment type="similarity">
    <text evidence="1 3 5">Belongs to the GrpE family.</text>
</comment>
<dbReference type="STRING" id="1855912.LuPra_00345"/>
<dbReference type="Gene3D" id="3.90.20.20">
    <property type="match status" value="1"/>
</dbReference>
<evidence type="ECO:0000313" key="8">
    <source>
        <dbReference type="Proteomes" id="UP000076079"/>
    </source>
</evidence>
<dbReference type="GO" id="GO:0051082">
    <property type="term" value="F:unfolded protein binding"/>
    <property type="evidence" value="ECO:0007669"/>
    <property type="project" value="TreeGrafter"/>
</dbReference>
<dbReference type="RefSeq" id="WP_110169163.1">
    <property type="nucleotide sequence ID" value="NZ_CP015136.1"/>
</dbReference>
<dbReference type="AlphaFoldDB" id="A0A143PGJ8"/>
<dbReference type="InterPro" id="IPR013805">
    <property type="entry name" value="GrpE_CC"/>
</dbReference>
<reference evidence="8" key="2">
    <citation type="submission" date="2016-04" db="EMBL/GenBank/DDBJ databases">
        <title>First Complete Genome Sequence of a Subdivision 6 Acidobacterium.</title>
        <authorList>
            <person name="Huang S."/>
            <person name="Vieira S."/>
            <person name="Bunk B."/>
            <person name="Riedel T."/>
            <person name="Sproeer C."/>
            <person name="Overmann J."/>
        </authorList>
    </citation>
    <scope>NUCLEOTIDE SEQUENCE [LARGE SCALE GENOMIC DNA]</scope>
    <source>
        <strain evidence="8">DSM 100886 HEG_-6_39</strain>
    </source>
</reference>
<keyword evidence="6" id="KW-0175">Coiled coil</keyword>
<name>A0A143PGJ8_LUTPR</name>
<dbReference type="InterPro" id="IPR009012">
    <property type="entry name" value="GrpE_head"/>
</dbReference>
<dbReference type="OrthoDB" id="9812586at2"/>
<comment type="subcellular location">
    <subcellularLocation>
        <location evidence="3">Cytoplasm</location>
    </subcellularLocation>
</comment>
<protein>
    <recommendedName>
        <fullName evidence="3 4">Protein GrpE</fullName>
    </recommendedName>
    <alternativeName>
        <fullName evidence="3">HSP-70 cofactor</fullName>
    </alternativeName>
</protein>
<sequence>MSEQEPVKVVDRRWWARTEDTPASDSEPLVFDKPSYVQELEQKLAEKDAQLQEYVTLVHEAQREFDAMRLRVRKDAARDAEMSRRSVFADLLEVIDNLDRALAAARAGGGADHLAQGVELVRQQFLHKLAGYGIRRLEPLGEPFDPEMHEAVTVVPVTDQYGEGIVAGVAAPGYRIGDDVLRPATVAVASNS</sequence>
<dbReference type="GO" id="GO:0006457">
    <property type="term" value="P:protein folding"/>
    <property type="evidence" value="ECO:0007669"/>
    <property type="project" value="InterPro"/>
</dbReference>
<comment type="function">
    <text evidence="3 4">Participates actively in the response to hyperosmotic and heat shock by preventing the aggregation of stress-denatured proteins, in association with DnaK and GrpE. It is the nucleotide exchange factor for DnaK and may function as a thermosensor. Unfolded proteins bind initially to DnaJ; upon interaction with the DnaJ-bound protein, DnaK hydrolyzes its bound ATP, resulting in the formation of a stable complex. GrpE releases ADP from DnaK; ATP binding to DnaK triggers the release of the substrate protein, thus completing the reaction cycle. Several rounds of ATP-dependent interactions between DnaJ, DnaK and GrpE are required for fully efficient folding.</text>
</comment>
<comment type="subunit">
    <text evidence="3">Homodimer.</text>
</comment>
<keyword evidence="3 4" id="KW-0346">Stress response</keyword>
<proteinExistence type="inferred from homology"/>
<dbReference type="GO" id="GO:0051087">
    <property type="term" value="F:protein-folding chaperone binding"/>
    <property type="evidence" value="ECO:0007669"/>
    <property type="project" value="InterPro"/>
</dbReference>
<dbReference type="Pfam" id="PF01025">
    <property type="entry name" value="GrpE"/>
    <property type="match status" value="1"/>
</dbReference>
<organism evidence="7 8">
    <name type="scientific">Luteitalea pratensis</name>
    <dbReference type="NCBI Taxonomy" id="1855912"/>
    <lineage>
        <taxon>Bacteria</taxon>
        <taxon>Pseudomonadati</taxon>
        <taxon>Acidobacteriota</taxon>
        <taxon>Vicinamibacteria</taxon>
        <taxon>Vicinamibacterales</taxon>
        <taxon>Vicinamibacteraceae</taxon>
        <taxon>Luteitalea</taxon>
    </lineage>
</organism>
<dbReference type="InterPro" id="IPR000740">
    <property type="entry name" value="GrpE"/>
</dbReference>
<evidence type="ECO:0000256" key="3">
    <source>
        <dbReference type="HAMAP-Rule" id="MF_01151"/>
    </source>
</evidence>
<dbReference type="GO" id="GO:0005737">
    <property type="term" value="C:cytoplasm"/>
    <property type="evidence" value="ECO:0007669"/>
    <property type="project" value="UniProtKB-SubCell"/>
</dbReference>
<evidence type="ECO:0000256" key="2">
    <source>
        <dbReference type="ARBA" id="ARBA00023186"/>
    </source>
</evidence>
<accession>A0A143PGJ8</accession>
<dbReference type="HAMAP" id="MF_01151">
    <property type="entry name" value="GrpE"/>
    <property type="match status" value="1"/>
</dbReference>
<dbReference type="CDD" id="cd00446">
    <property type="entry name" value="GrpE"/>
    <property type="match status" value="1"/>
</dbReference>
<feature type="coiled-coil region" evidence="6">
    <location>
        <begin position="37"/>
        <end position="64"/>
    </location>
</feature>
<evidence type="ECO:0000256" key="1">
    <source>
        <dbReference type="ARBA" id="ARBA00009054"/>
    </source>
</evidence>
<dbReference type="GO" id="GO:0000774">
    <property type="term" value="F:adenyl-nucleotide exchange factor activity"/>
    <property type="evidence" value="ECO:0007669"/>
    <property type="project" value="InterPro"/>
</dbReference>
<dbReference type="GO" id="GO:0042803">
    <property type="term" value="F:protein homodimerization activity"/>
    <property type="evidence" value="ECO:0007669"/>
    <property type="project" value="InterPro"/>
</dbReference>
<dbReference type="Proteomes" id="UP000076079">
    <property type="component" value="Chromosome"/>
</dbReference>
<keyword evidence="3" id="KW-0963">Cytoplasm</keyword>
<keyword evidence="2 3" id="KW-0143">Chaperone</keyword>
<reference evidence="7 8" key="1">
    <citation type="journal article" date="2016" name="Genome Announc.">
        <title>First Complete Genome Sequence of a Subdivision 6 Acidobacterium Strain.</title>
        <authorList>
            <person name="Huang S."/>
            <person name="Vieira S."/>
            <person name="Bunk B."/>
            <person name="Riedel T."/>
            <person name="Sproer C."/>
            <person name="Overmann J."/>
        </authorList>
    </citation>
    <scope>NUCLEOTIDE SEQUENCE [LARGE SCALE GENOMIC DNA]</scope>
    <source>
        <strain evidence="8">DSM 100886 HEG_-6_39</strain>
    </source>
</reference>
<evidence type="ECO:0000313" key="7">
    <source>
        <dbReference type="EMBL" id="AMY07178.1"/>
    </source>
</evidence>
<evidence type="ECO:0000256" key="4">
    <source>
        <dbReference type="RuleBase" id="RU000639"/>
    </source>
</evidence>
<dbReference type="PRINTS" id="PR00773">
    <property type="entry name" value="GRPEPROTEIN"/>
</dbReference>
<dbReference type="SUPFAM" id="SSF58014">
    <property type="entry name" value="Coiled-coil domain of nucleotide exchange factor GrpE"/>
    <property type="match status" value="1"/>
</dbReference>
<evidence type="ECO:0000256" key="5">
    <source>
        <dbReference type="RuleBase" id="RU004478"/>
    </source>
</evidence>
<dbReference type="SUPFAM" id="SSF51064">
    <property type="entry name" value="Head domain of nucleotide exchange factor GrpE"/>
    <property type="match status" value="1"/>
</dbReference>